<evidence type="ECO:0000256" key="5">
    <source>
        <dbReference type="ARBA" id="ARBA00023136"/>
    </source>
</evidence>
<dbReference type="InterPro" id="IPR004477">
    <property type="entry name" value="ComEC_N"/>
</dbReference>
<evidence type="ECO:0000259" key="7">
    <source>
        <dbReference type="SMART" id="SM00849"/>
    </source>
</evidence>
<keyword evidence="3 6" id="KW-0812">Transmembrane</keyword>
<dbReference type="Proteomes" id="UP001218170">
    <property type="component" value="Unassembled WGS sequence"/>
</dbReference>
<dbReference type="EMBL" id="JAQZCI010000002">
    <property type="protein sequence ID" value="MDD7962818.1"/>
    <property type="molecule type" value="Genomic_DNA"/>
</dbReference>
<comment type="caution">
    <text evidence="8">The sequence shown here is derived from an EMBL/GenBank/DDBJ whole genome shotgun (WGS) entry which is preliminary data.</text>
</comment>
<protein>
    <submittedName>
        <fullName evidence="8">ComEC/Rec2 family competence protein</fullName>
    </submittedName>
</protein>
<dbReference type="Pfam" id="PF00753">
    <property type="entry name" value="Lactamase_B"/>
    <property type="match status" value="1"/>
</dbReference>
<feature type="transmembrane region" description="Helical" evidence="6">
    <location>
        <begin position="496"/>
        <end position="516"/>
    </location>
</feature>
<gene>
    <name evidence="8" type="ORF">PUW80_10735</name>
</gene>
<organism evidence="8 9">
    <name type="scientific">Microbacterium thalli</name>
    <dbReference type="NCBI Taxonomy" id="3027921"/>
    <lineage>
        <taxon>Bacteria</taxon>
        <taxon>Bacillati</taxon>
        <taxon>Actinomycetota</taxon>
        <taxon>Actinomycetes</taxon>
        <taxon>Micrococcales</taxon>
        <taxon>Microbacteriaceae</taxon>
        <taxon>Microbacterium</taxon>
    </lineage>
</organism>
<dbReference type="RefSeq" id="WP_274264631.1">
    <property type="nucleotide sequence ID" value="NZ_JAQZCI010000002.1"/>
</dbReference>
<accession>A0ABT5SJ21</accession>
<proteinExistence type="predicted"/>
<feature type="domain" description="Metallo-beta-lactamase" evidence="7">
    <location>
        <begin position="534"/>
        <end position="722"/>
    </location>
</feature>
<feature type="transmembrane region" description="Helical" evidence="6">
    <location>
        <begin position="342"/>
        <end position="364"/>
    </location>
</feature>
<dbReference type="InterPro" id="IPR001279">
    <property type="entry name" value="Metallo-B-lactamas"/>
</dbReference>
<keyword evidence="2" id="KW-1003">Cell membrane</keyword>
<feature type="transmembrane region" description="Helical" evidence="6">
    <location>
        <begin position="371"/>
        <end position="392"/>
    </location>
</feature>
<dbReference type="CDD" id="cd07731">
    <property type="entry name" value="ComA-like_MBL-fold"/>
    <property type="match status" value="1"/>
</dbReference>
<dbReference type="InterPro" id="IPR052159">
    <property type="entry name" value="Competence_DNA_uptake"/>
</dbReference>
<dbReference type="PANTHER" id="PTHR30619:SF1">
    <property type="entry name" value="RECOMBINATION PROTEIN 2"/>
    <property type="match status" value="1"/>
</dbReference>
<dbReference type="PANTHER" id="PTHR30619">
    <property type="entry name" value="DNA INTERNALIZATION/COMPETENCE PROTEIN COMEC/REC2"/>
    <property type="match status" value="1"/>
</dbReference>
<keyword evidence="4 6" id="KW-1133">Transmembrane helix</keyword>
<dbReference type="NCBIfam" id="TIGR00360">
    <property type="entry name" value="ComEC_N-term"/>
    <property type="match status" value="1"/>
</dbReference>
<name>A0ABT5SJ21_9MICO</name>
<evidence type="ECO:0000313" key="8">
    <source>
        <dbReference type="EMBL" id="MDD7962818.1"/>
    </source>
</evidence>
<sequence>MSGRTHRRDLRLLPVAGVTWAAALVATRYPGLAAVGAAALWGSAFALVVALLGARRRGHDGRLVLAIAAIASAFAAASAGHVAVAHPDRERAVSLPISGGRSIVVDATVTGKVERSPTGWRFDAVTSRIGAAEETSHAAIPVVVRAAERPTGLDMGATIRVTGSAFPAKPGERAVLVVDAGPPPQLRAPPAGILAVAAGLRSALVSQSHTLPQPGAGLIAGLAVGETSAVTDELDAQMKTASLSHLTAVSGANCALVVGVAFVAAAGLGLRRGWRVAAGLVVLVGFVLLVSPEPSVVRAAAMAAIAMLAVLLGRAGAGVSVLSLAIVACLVADPWLAGSLGFALSAAATGALLLAAGPVADTLARVMPRPLALAVAVPLAAQLACTPLIVLIDPRLPVYAVLANVLTAPAAPLATIAGLAACLSVGVPMLASGFAALAWLPCAWIAATAGLVSVLPGNAVPWIADLPGAAAALALSAAVLIALIPRAPRLIRRLATGVLAAAVGVGGGVFVLAGPIQRGGVPGDWSIAICDVGQGDALLLRSAERTALVDTGPDPEALAACLELFGVERLDLLVLTHFDLDHSGGVAAVRGRVETVVHGPVGEPADEALLSDLVGAGAATQTASSGMSGVLGDARWRVLWPRSSGVAYPPGNDASVVLTIEGGGIPRSILLGDLSETPQIALSPAVRGSFEVVKVAHHGSADQSMGLYQRIAARIALISVGDNDYGHPRAEILDVLVGTGASVVRTDRSGAAAVVETQRGLELWRQRPG</sequence>
<dbReference type="SMART" id="SM00849">
    <property type="entry name" value="Lactamase_B"/>
    <property type="match status" value="1"/>
</dbReference>
<evidence type="ECO:0000256" key="1">
    <source>
        <dbReference type="ARBA" id="ARBA00004651"/>
    </source>
</evidence>
<keyword evidence="5 6" id="KW-0472">Membrane</keyword>
<feature type="transmembrane region" description="Helical" evidence="6">
    <location>
        <begin position="398"/>
        <end position="422"/>
    </location>
</feature>
<feature type="transmembrane region" description="Helical" evidence="6">
    <location>
        <begin position="434"/>
        <end position="456"/>
    </location>
</feature>
<dbReference type="SUPFAM" id="SSF56281">
    <property type="entry name" value="Metallo-hydrolase/oxidoreductase"/>
    <property type="match status" value="1"/>
</dbReference>
<keyword evidence="9" id="KW-1185">Reference proteome</keyword>
<feature type="transmembrane region" description="Helical" evidence="6">
    <location>
        <begin position="35"/>
        <end position="54"/>
    </location>
</feature>
<evidence type="ECO:0000256" key="2">
    <source>
        <dbReference type="ARBA" id="ARBA00022475"/>
    </source>
</evidence>
<dbReference type="Pfam" id="PF03772">
    <property type="entry name" value="Competence"/>
    <property type="match status" value="1"/>
</dbReference>
<feature type="transmembrane region" description="Helical" evidence="6">
    <location>
        <begin position="273"/>
        <end position="290"/>
    </location>
</feature>
<dbReference type="InterPro" id="IPR036866">
    <property type="entry name" value="RibonucZ/Hydroxyglut_hydro"/>
</dbReference>
<comment type="subcellular location">
    <subcellularLocation>
        <location evidence="1">Cell membrane</location>
        <topology evidence="1">Multi-pass membrane protein</topology>
    </subcellularLocation>
</comment>
<feature type="transmembrane region" description="Helical" evidence="6">
    <location>
        <begin position="462"/>
        <end position="484"/>
    </location>
</feature>
<evidence type="ECO:0000256" key="3">
    <source>
        <dbReference type="ARBA" id="ARBA00022692"/>
    </source>
</evidence>
<evidence type="ECO:0000313" key="9">
    <source>
        <dbReference type="Proteomes" id="UP001218170"/>
    </source>
</evidence>
<feature type="transmembrane region" description="Helical" evidence="6">
    <location>
        <begin position="63"/>
        <end position="84"/>
    </location>
</feature>
<reference evidence="8 9" key="1">
    <citation type="submission" date="2023-02" db="EMBL/GenBank/DDBJ databases">
        <title>Study of novel species of the Microbacterium genus.</title>
        <authorList>
            <person name="Arroyo-Herrera I."/>
            <person name="Roman-Ponce B."/>
            <person name="Vasquez-Murrieta M.S."/>
        </authorList>
    </citation>
    <scope>NUCLEOTIDE SEQUENCE [LARGE SCALE GENOMIC DNA]</scope>
    <source>
        <strain evidence="8 9">NE1TT3</strain>
    </source>
</reference>
<evidence type="ECO:0000256" key="6">
    <source>
        <dbReference type="SAM" id="Phobius"/>
    </source>
</evidence>
<dbReference type="InterPro" id="IPR035681">
    <property type="entry name" value="ComA-like_MBL"/>
</dbReference>
<dbReference type="Gene3D" id="3.60.15.10">
    <property type="entry name" value="Ribonuclease Z/Hydroxyacylglutathione hydrolase-like"/>
    <property type="match status" value="1"/>
</dbReference>
<feature type="transmembrane region" description="Helical" evidence="6">
    <location>
        <begin position="246"/>
        <end position="266"/>
    </location>
</feature>
<evidence type="ECO:0000256" key="4">
    <source>
        <dbReference type="ARBA" id="ARBA00022989"/>
    </source>
</evidence>